<reference evidence="1 2" key="1">
    <citation type="submission" date="2016-07" db="EMBL/GenBank/DDBJ databases">
        <title>Pervasive Adenine N6-methylation of Active Genes in Fungi.</title>
        <authorList>
            <consortium name="DOE Joint Genome Institute"/>
            <person name="Mondo S.J."/>
            <person name="Dannebaum R.O."/>
            <person name="Kuo R.C."/>
            <person name="Labutti K."/>
            <person name="Haridas S."/>
            <person name="Kuo A."/>
            <person name="Salamov A."/>
            <person name="Ahrendt S.R."/>
            <person name="Lipzen A."/>
            <person name="Sullivan W."/>
            <person name="Andreopoulos W.B."/>
            <person name="Clum A."/>
            <person name="Lindquist E."/>
            <person name="Daum C."/>
            <person name="Ramamoorthy G.K."/>
            <person name="Gryganskyi A."/>
            <person name="Culley D."/>
            <person name="Magnuson J.K."/>
            <person name="James T.Y."/>
            <person name="O'Malley M.A."/>
            <person name="Stajich J.E."/>
            <person name="Spatafora J.W."/>
            <person name="Visel A."/>
            <person name="Grigoriev I.V."/>
        </authorList>
    </citation>
    <scope>NUCLEOTIDE SEQUENCE [LARGE SCALE GENOMIC DNA]</scope>
    <source>
        <strain evidence="1 2">CBS 129021</strain>
    </source>
</reference>
<evidence type="ECO:0000313" key="1">
    <source>
        <dbReference type="EMBL" id="ORY68298.1"/>
    </source>
</evidence>
<evidence type="ECO:0000313" key="2">
    <source>
        <dbReference type="Proteomes" id="UP000193689"/>
    </source>
</evidence>
<accession>A0A1Y2E9N2</accession>
<keyword evidence="2" id="KW-1185">Reference proteome</keyword>
<sequence>MERSVCVDAVYENGSKWTKVFALKENQLLWDMLENGWEWDANFEDEGLFDSETEGEVQILLGFDVPVEGAKGGHICLTYKL</sequence>
<name>A0A1Y2E9N2_9PEZI</name>
<dbReference type="GeneID" id="63779621"/>
<proteinExistence type="predicted"/>
<dbReference type="EMBL" id="MCFJ01000003">
    <property type="protein sequence ID" value="ORY68298.1"/>
    <property type="molecule type" value="Genomic_DNA"/>
</dbReference>
<dbReference type="RefSeq" id="XP_040718585.1">
    <property type="nucleotide sequence ID" value="XM_040863409.1"/>
</dbReference>
<protein>
    <submittedName>
        <fullName evidence="1">Uncharacterized protein</fullName>
    </submittedName>
</protein>
<organism evidence="1 2">
    <name type="scientific">Pseudomassariella vexata</name>
    <dbReference type="NCBI Taxonomy" id="1141098"/>
    <lineage>
        <taxon>Eukaryota</taxon>
        <taxon>Fungi</taxon>
        <taxon>Dikarya</taxon>
        <taxon>Ascomycota</taxon>
        <taxon>Pezizomycotina</taxon>
        <taxon>Sordariomycetes</taxon>
        <taxon>Xylariomycetidae</taxon>
        <taxon>Amphisphaeriales</taxon>
        <taxon>Pseudomassariaceae</taxon>
        <taxon>Pseudomassariella</taxon>
    </lineage>
</organism>
<dbReference type="Proteomes" id="UP000193689">
    <property type="component" value="Unassembled WGS sequence"/>
</dbReference>
<comment type="caution">
    <text evidence="1">The sequence shown here is derived from an EMBL/GenBank/DDBJ whole genome shotgun (WGS) entry which is preliminary data.</text>
</comment>
<gene>
    <name evidence="1" type="ORF">BCR38DRAFT_481779</name>
</gene>
<dbReference type="AlphaFoldDB" id="A0A1Y2E9N2"/>
<dbReference type="InParanoid" id="A0A1Y2E9N2"/>